<evidence type="ECO:0000259" key="3">
    <source>
        <dbReference type="PROSITE" id="PS50110"/>
    </source>
</evidence>
<dbReference type="InterPro" id="IPR001789">
    <property type="entry name" value="Sig_transdc_resp-reg_receiver"/>
</dbReference>
<evidence type="ECO:0000256" key="2">
    <source>
        <dbReference type="PROSITE-ProRule" id="PRU00169"/>
    </source>
</evidence>
<protein>
    <submittedName>
        <fullName evidence="4">Response regulator</fullName>
    </submittedName>
</protein>
<dbReference type="PROSITE" id="PS50110">
    <property type="entry name" value="RESPONSE_REGULATORY"/>
    <property type="match status" value="1"/>
</dbReference>
<dbReference type="SMART" id="SM00448">
    <property type="entry name" value="REC"/>
    <property type="match status" value="1"/>
</dbReference>
<sequence>MSAQILLVDDEPHVLRLMRLKLEGAGYRVDTAGNGKEGLQKLQQQLPDVLITDIQMPEMNGEQLCQAITEHWPDRRFLIVLLTSRTEVEHRRWSSGIDKLWFIEKPVSMRRLLDRLDDYIQVTPRQV</sequence>
<name>A0ABY5H499_9PSED</name>
<evidence type="ECO:0000313" key="5">
    <source>
        <dbReference type="Proteomes" id="UP001059672"/>
    </source>
</evidence>
<dbReference type="Gene3D" id="3.40.50.2300">
    <property type="match status" value="1"/>
</dbReference>
<reference evidence="4" key="1">
    <citation type="submission" date="2021-04" db="EMBL/GenBank/DDBJ databases">
        <title>Oceanospirillales bacteria with DddD are important DMSP degraders in coastal seawater.</title>
        <authorList>
            <person name="Liu J."/>
        </authorList>
    </citation>
    <scope>NUCLEOTIDE SEQUENCE</scope>
    <source>
        <strain evidence="4">D13-4</strain>
    </source>
</reference>
<gene>
    <name evidence="4" type="ORF">KDW96_18450</name>
</gene>
<feature type="domain" description="Response regulatory" evidence="3">
    <location>
        <begin position="4"/>
        <end position="120"/>
    </location>
</feature>
<dbReference type="SUPFAM" id="SSF52172">
    <property type="entry name" value="CheY-like"/>
    <property type="match status" value="1"/>
</dbReference>
<dbReference type="InterPro" id="IPR011006">
    <property type="entry name" value="CheY-like_superfamily"/>
</dbReference>
<feature type="modified residue" description="4-aspartylphosphate" evidence="2">
    <location>
        <position position="53"/>
    </location>
</feature>
<keyword evidence="1 2" id="KW-0597">Phosphoprotein</keyword>
<accession>A0ABY5H499</accession>
<evidence type="ECO:0000256" key="1">
    <source>
        <dbReference type="ARBA" id="ARBA00022553"/>
    </source>
</evidence>
<dbReference type="PANTHER" id="PTHR44591:SF3">
    <property type="entry name" value="RESPONSE REGULATORY DOMAIN-CONTAINING PROTEIN"/>
    <property type="match status" value="1"/>
</dbReference>
<organism evidence="4 5">
    <name type="scientific">Pseudomonas benzenivorans</name>
    <dbReference type="NCBI Taxonomy" id="556533"/>
    <lineage>
        <taxon>Bacteria</taxon>
        <taxon>Pseudomonadati</taxon>
        <taxon>Pseudomonadota</taxon>
        <taxon>Gammaproteobacteria</taxon>
        <taxon>Pseudomonadales</taxon>
        <taxon>Pseudomonadaceae</taxon>
        <taxon>Pseudomonas</taxon>
    </lineage>
</organism>
<dbReference type="Pfam" id="PF00072">
    <property type="entry name" value="Response_reg"/>
    <property type="match status" value="1"/>
</dbReference>
<keyword evidence="5" id="KW-1185">Reference proteome</keyword>
<dbReference type="Proteomes" id="UP001059672">
    <property type="component" value="Chromosome"/>
</dbReference>
<dbReference type="PANTHER" id="PTHR44591">
    <property type="entry name" value="STRESS RESPONSE REGULATOR PROTEIN 1"/>
    <property type="match status" value="1"/>
</dbReference>
<dbReference type="InterPro" id="IPR050595">
    <property type="entry name" value="Bact_response_regulator"/>
</dbReference>
<dbReference type="RefSeq" id="WP_255837686.1">
    <property type="nucleotide sequence ID" value="NZ_CP073346.1"/>
</dbReference>
<dbReference type="EMBL" id="CP073346">
    <property type="protein sequence ID" value="UTW07125.1"/>
    <property type="molecule type" value="Genomic_DNA"/>
</dbReference>
<dbReference type="CDD" id="cd17546">
    <property type="entry name" value="REC_hyHK_CKI1_RcsC-like"/>
    <property type="match status" value="1"/>
</dbReference>
<proteinExistence type="predicted"/>
<evidence type="ECO:0000313" key="4">
    <source>
        <dbReference type="EMBL" id="UTW07125.1"/>
    </source>
</evidence>